<keyword evidence="1" id="KW-0472">Membrane</keyword>
<dbReference type="Proteomes" id="UP000501367">
    <property type="component" value="Chromosome"/>
</dbReference>
<name>A0AAE6ZWU7_9PSED</name>
<protein>
    <submittedName>
        <fullName evidence="3">Uncharacterized protein</fullName>
    </submittedName>
</protein>
<feature type="signal peptide" evidence="2">
    <location>
        <begin position="1"/>
        <end position="20"/>
    </location>
</feature>
<evidence type="ECO:0000313" key="3">
    <source>
        <dbReference type="EMBL" id="QJC79551.1"/>
    </source>
</evidence>
<evidence type="ECO:0000256" key="2">
    <source>
        <dbReference type="SAM" id="SignalP"/>
    </source>
</evidence>
<dbReference type="RefSeq" id="WP_033044244.1">
    <property type="nucleotide sequence ID" value="NZ_CP051487.1"/>
</dbReference>
<keyword evidence="1" id="KW-0812">Transmembrane</keyword>
<gene>
    <name evidence="3" type="ORF">HGP31_14910</name>
</gene>
<sequence>MKTSTIGVVGSLLVSGAVSATGIAPILDLDFTRTAIETLKKHGIDDACIIAAPHPGTFTYCREGSSTLWQYQTLDLVQQARLLNEGARASTEHGQITVVQVDSAACDVEHPVAKGETTTFSALVLSLASLFLLIGFRYTYLAIMQGRYQPMAYSDPRLQRLISPLTAHPSTIKALRSFGIAAALALVYCCYLGF</sequence>
<dbReference type="AlphaFoldDB" id="A0AAE6ZWU7"/>
<dbReference type="KEGG" id="pum:HGP31_14910"/>
<organism evidence="3 4">
    <name type="scientific">Pseudomonas umsongensis</name>
    <dbReference type="NCBI Taxonomy" id="198618"/>
    <lineage>
        <taxon>Bacteria</taxon>
        <taxon>Pseudomonadati</taxon>
        <taxon>Pseudomonadota</taxon>
        <taxon>Gammaproteobacteria</taxon>
        <taxon>Pseudomonadales</taxon>
        <taxon>Pseudomonadaceae</taxon>
        <taxon>Pseudomonas</taxon>
    </lineage>
</organism>
<accession>A0AAE6ZWU7</accession>
<keyword evidence="2" id="KW-0732">Signal</keyword>
<reference evidence="3 4" key="1">
    <citation type="submission" date="2020-04" db="EMBL/GenBank/DDBJ databases">
        <authorList>
            <person name="Yao Y."/>
            <person name="He Z."/>
        </authorList>
    </citation>
    <scope>NUCLEOTIDE SEQUENCE [LARGE SCALE GENOMIC DNA]</scope>
    <source>
        <strain evidence="3 4">CY-1</strain>
    </source>
</reference>
<dbReference type="EMBL" id="CP051487">
    <property type="protein sequence ID" value="QJC79551.1"/>
    <property type="molecule type" value="Genomic_DNA"/>
</dbReference>
<evidence type="ECO:0000256" key="1">
    <source>
        <dbReference type="SAM" id="Phobius"/>
    </source>
</evidence>
<feature type="chain" id="PRO_5042070412" evidence="2">
    <location>
        <begin position="21"/>
        <end position="194"/>
    </location>
</feature>
<evidence type="ECO:0000313" key="4">
    <source>
        <dbReference type="Proteomes" id="UP000501367"/>
    </source>
</evidence>
<keyword evidence="1" id="KW-1133">Transmembrane helix</keyword>
<dbReference type="GeneID" id="72194884"/>
<feature type="transmembrane region" description="Helical" evidence="1">
    <location>
        <begin position="120"/>
        <end position="141"/>
    </location>
</feature>
<proteinExistence type="predicted"/>